<dbReference type="EMBL" id="SORI01000004">
    <property type="protein sequence ID" value="TDY61825.1"/>
    <property type="molecule type" value="Genomic_DNA"/>
</dbReference>
<comment type="caution">
    <text evidence="1">The sequence shown here is derived from an EMBL/GenBank/DDBJ whole genome shotgun (WGS) entry which is preliminary data.</text>
</comment>
<sequence>MIRFGSGEDYVVEDVLMCLARFSPPRPVKGYAVNVSDSLRGGLSFMEGVDGGNGFNGGSLLPLSRVYVSLEEEGGSLLIAADSMEERARWISGRLVSRSGRNFSGVIHHTYPGTDWTLVGVTTPGWMLLFDEDAPEAEQDILDSEVHVAYLPAEERLMTFLSPDRSTGEALSFLAEYLLSCLPFREGEA</sequence>
<organism evidence="1 2">
    <name type="scientific">Aminivibrio pyruvatiphilus</name>
    <dbReference type="NCBI Taxonomy" id="1005740"/>
    <lineage>
        <taxon>Bacteria</taxon>
        <taxon>Thermotogati</taxon>
        <taxon>Synergistota</taxon>
        <taxon>Synergistia</taxon>
        <taxon>Synergistales</taxon>
        <taxon>Aminobacteriaceae</taxon>
        <taxon>Aminivibrio</taxon>
    </lineage>
</organism>
<dbReference type="Proteomes" id="UP000295066">
    <property type="component" value="Unassembled WGS sequence"/>
</dbReference>
<evidence type="ECO:0000313" key="2">
    <source>
        <dbReference type="Proteomes" id="UP000295066"/>
    </source>
</evidence>
<reference evidence="1 2" key="1">
    <citation type="submission" date="2019-03" db="EMBL/GenBank/DDBJ databases">
        <title>Genomic Encyclopedia of Type Strains, Phase IV (KMG-IV): sequencing the most valuable type-strain genomes for metagenomic binning, comparative biology and taxonomic classification.</title>
        <authorList>
            <person name="Goeker M."/>
        </authorList>
    </citation>
    <scope>NUCLEOTIDE SEQUENCE [LARGE SCALE GENOMIC DNA]</scope>
    <source>
        <strain evidence="1 2">DSM 25964</strain>
    </source>
</reference>
<name>A0A4R8MDA3_9BACT</name>
<protein>
    <submittedName>
        <fullName evidence="1">Uncharacterized protein</fullName>
    </submittedName>
</protein>
<dbReference type="AlphaFoldDB" id="A0A4R8MDA3"/>
<proteinExistence type="predicted"/>
<keyword evidence="2" id="KW-1185">Reference proteome</keyword>
<evidence type="ECO:0000313" key="1">
    <source>
        <dbReference type="EMBL" id="TDY61825.1"/>
    </source>
</evidence>
<accession>A0A4R8MDA3</accession>
<gene>
    <name evidence="1" type="ORF">C8D99_10465</name>
</gene>
<dbReference type="RefSeq" id="WP_208321077.1">
    <property type="nucleotide sequence ID" value="NZ_SORI01000004.1"/>
</dbReference>